<evidence type="ECO:0000259" key="5">
    <source>
        <dbReference type="PROSITE" id="PS50931"/>
    </source>
</evidence>
<dbReference type="PROSITE" id="PS50931">
    <property type="entry name" value="HTH_LYSR"/>
    <property type="match status" value="1"/>
</dbReference>
<feature type="domain" description="HTH lysR-type" evidence="5">
    <location>
        <begin position="26"/>
        <end position="83"/>
    </location>
</feature>
<dbReference type="Proteomes" id="UP001150531">
    <property type="component" value="Unassembled WGS sequence"/>
</dbReference>
<dbReference type="EMBL" id="JAMDGS010000010">
    <property type="protein sequence ID" value="MDD1125878.1"/>
    <property type="molecule type" value="Genomic_DNA"/>
</dbReference>
<dbReference type="Gene3D" id="3.40.190.290">
    <property type="match status" value="1"/>
</dbReference>
<keyword evidence="7" id="KW-1185">Reference proteome</keyword>
<dbReference type="PANTHER" id="PTHR30126:SF98">
    <property type="entry name" value="HTH-TYPE TRANSCRIPTIONAL ACTIVATOR BAUR"/>
    <property type="match status" value="1"/>
</dbReference>
<dbReference type="InterPro" id="IPR000847">
    <property type="entry name" value="LysR_HTH_N"/>
</dbReference>
<dbReference type="CDD" id="cd05466">
    <property type="entry name" value="PBP2_LTTR_substrate"/>
    <property type="match status" value="1"/>
</dbReference>
<sequence>METPLSNSGNPPVKTAHRAPLALSGLDFKLLKVFKAVVEAGGFSAAQNELNVGLAAISKQISDLEIRIGMRLCTRGREGFHLTEEGRLVYQASIDLFASVDNFRDRLSSAQNELIGDLGVGVIDNTITDDNSPLVAALKKINEHSPKVRFQLQATQLDEVERGVVEGRLVAGIVPVYQKREEFDYYPLYEERSQAYCAVGHPLFEMPAEQMGGNVLQDYECINHRYAIHRDKLNFARYDSFSASATQVEAVALLIKTGRFVGFLPQHYAATLVAAGQFRAVCPELIHFDTPFNLILRHNTVRSPLVKAFAQALGVDLKPTA</sequence>
<accession>A0ABT5PPM8</accession>
<evidence type="ECO:0000313" key="6">
    <source>
        <dbReference type="EMBL" id="MDD1125878.1"/>
    </source>
</evidence>
<keyword evidence="4" id="KW-0804">Transcription</keyword>
<evidence type="ECO:0000256" key="2">
    <source>
        <dbReference type="ARBA" id="ARBA00023015"/>
    </source>
</evidence>
<evidence type="ECO:0000256" key="1">
    <source>
        <dbReference type="ARBA" id="ARBA00009437"/>
    </source>
</evidence>
<dbReference type="PANTHER" id="PTHR30126">
    <property type="entry name" value="HTH-TYPE TRANSCRIPTIONAL REGULATOR"/>
    <property type="match status" value="1"/>
</dbReference>
<comment type="similarity">
    <text evidence="1">Belongs to the LysR transcriptional regulatory family.</text>
</comment>
<evidence type="ECO:0000313" key="7">
    <source>
        <dbReference type="Proteomes" id="UP001150531"/>
    </source>
</evidence>
<dbReference type="InterPro" id="IPR036390">
    <property type="entry name" value="WH_DNA-bd_sf"/>
</dbReference>
<dbReference type="Pfam" id="PF03466">
    <property type="entry name" value="LysR_substrate"/>
    <property type="match status" value="1"/>
</dbReference>
<dbReference type="InterPro" id="IPR036388">
    <property type="entry name" value="WH-like_DNA-bd_sf"/>
</dbReference>
<dbReference type="RefSeq" id="WP_207982816.1">
    <property type="nucleotide sequence ID" value="NZ_JAMDGS010000010.1"/>
</dbReference>
<keyword evidence="3" id="KW-0238">DNA-binding</keyword>
<proteinExistence type="inferred from homology"/>
<dbReference type="InterPro" id="IPR005119">
    <property type="entry name" value="LysR_subst-bd"/>
</dbReference>
<keyword evidence="2" id="KW-0805">Transcription regulation</keyword>
<dbReference type="SUPFAM" id="SSF53850">
    <property type="entry name" value="Periplasmic binding protein-like II"/>
    <property type="match status" value="1"/>
</dbReference>
<dbReference type="Gene3D" id="1.10.10.10">
    <property type="entry name" value="Winged helix-like DNA-binding domain superfamily/Winged helix DNA-binding domain"/>
    <property type="match status" value="1"/>
</dbReference>
<evidence type="ECO:0000256" key="3">
    <source>
        <dbReference type="ARBA" id="ARBA00023125"/>
    </source>
</evidence>
<organism evidence="6 7">
    <name type="scientific">Pseudomonas aphyarum</name>
    <dbReference type="NCBI Taxonomy" id="2942629"/>
    <lineage>
        <taxon>Bacteria</taxon>
        <taxon>Pseudomonadati</taxon>
        <taxon>Pseudomonadota</taxon>
        <taxon>Gammaproteobacteria</taxon>
        <taxon>Pseudomonadales</taxon>
        <taxon>Pseudomonadaceae</taxon>
        <taxon>Pseudomonas</taxon>
    </lineage>
</organism>
<comment type="caution">
    <text evidence="6">The sequence shown here is derived from an EMBL/GenBank/DDBJ whole genome shotgun (WGS) entry which is preliminary data.</text>
</comment>
<reference evidence="6" key="1">
    <citation type="submission" date="2022-05" db="EMBL/GenBank/DDBJ databases">
        <title>Novel Pseudomonas spp. Isolated from a Rainbow Trout Aquaculture Facility.</title>
        <authorList>
            <person name="Testerman T."/>
            <person name="Graf J."/>
        </authorList>
    </citation>
    <scope>NUCLEOTIDE SEQUENCE</scope>
    <source>
        <strain evidence="6">ID386</strain>
    </source>
</reference>
<evidence type="ECO:0000256" key="4">
    <source>
        <dbReference type="ARBA" id="ARBA00023163"/>
    </source>
</evidence>
<gene>
    <name evidence="6" type="ORF">M5G18_14900</name>
</gene>
<dbReference type="Pfam" id="PF00126">
    <property type="entry name" value="HTH_1"/>
    <property type="match status" value="1"/>
</dbReference>
<dbReference type="SUPFAM" id="SSF46785">
    <property type="entry name" value="Winged helix' DNA-binding domain"/>
    <property type="match status" value="1"/>
</dbReference>
<name>A0ABT5PPM8_9PSED</name>
<protein>
    <submittedName>
        <fullName evidence="6">LysR family transcriptional regulator</fullName>
    </submittedName>
</protein>